<feature type="coiled-coil region" evidence="1">
    <location>
        <begin position="249"/>
        <end position="295"/>
    </location>
</feature>
<sequence>MENNLPQKGRNNLLLYKSGRKAESTERGRISNALSGAIAYERDSSLFDTEEIQHRDQELKELLALREQDSALCIDRKNKPVYLSYAQTRTLYALAYWLGQDTQDDIREKIKNPTKRGLSVSRTLDIAAFTRFLHNGSSRKRERDTEVQNLFDLSHIRQMQIIGKGDRKFRMTAPFIHIEETLEELTKEDGLQLINVTFGSAFFYELDKRFAYIPPKLFDVWGKKGRQTELFSILLSSILSVYWHFRKAADEAEERVKKEINKTKRVSKEEYRQTIEAARKEALRYEINSATLKQRLTTDYESDRRYRAKFKADLKNAVEGLIEADLLTGYEIAKGAKGQDKIILHLSDTYNYSQKAIEQTSTIMKPKEEDENTLPPF</sequence>
<accession>A0A0H5PX89</accession>
<geneLocation type="plasmid" evidence="2">
    <name>pRGRH0210</name>
</geneLocation>
<proteinExistence type="predicted"/>
<dbReference type="EMBL" id="LN852889">
    <property type="protein sequence ID" value="CRY94213.1"/>
    <property type="molecule type" value="Genomic_DNA"/>
</dbReference>
<evidence type="ECO:0000256" key="1">
    <source>
        <dbReference type="SAM" id="Coils"/>
    </source>
</evidence>
<name>A0A0H5PX89_9ZZZZ</name>
<evidence type="ECO:0000313" key="2">
    <source>
        <dbReference type="EMBL" id="CRY94213.1"/>
    </source>
</evidence>
<organism evidence="2">
    <name type="scientific">uncultured prokaryote</name>
    <dbReference type="NCBI Taxonomy" id="198431"/>
    <lineage>
        <taxon>unclassified sequences</taxon>
        <taxon>environmental samples</taxon>
    </lineage>
</organism>
<reference evidence="2" key="1">
    <citation type="submission" date="2015-06" db="EMBL/GenBank/DDBJ databases">
        <authorList>
            <person name="Joergensen T."/>
        </authorList>
    </citation>
    <scope>NUCLEOTIDE SEQUENCE</scope>
    <source>
        <plasmid evidence="2">pRGRH0210</plasmid>
    </source>
</reference>
<reference evidence="2" key="2">
    <citation type="submission" date="2015-07" db="EMBL/GenBank/DDBJ databases">
        <title>Plasmids, circular viruses and viroids from rat gut.</title>
        <authorList>
            <person name="Jorgensen T.J."/>
            <person name="Hansen M.A."/>
            <person name="Xu Z."/>
            <person name="Tabak M.A."/>
            <person name="Sorensen S.J."/>
            <person name="Hansen L.H."/>
        </authorList>
    </citation>
    <scope>NUCLEOTIDE SEQUENCE</scope>
    <source>
        <plasmid evidence="2">pRGRH0210</plasmid>
    </source>
</reference>
<dbReference type="AlphaFoldDB" id="A0A0H5PX89"/>
<keyword evidence="1" id="KW-0175">Coiled coil</keyword>
<protein>
    <submittedName>
        <fullName evidence="2">Uncharacterized protein</fullName>
    </submittedName>
</protein>
<keyword evidence="2" id="KW-0614">Plasmid</keyword>